<keyword evidence="2" id="KW-0378">Hydrolase</keyword>
<name>A0AAE3T2V2_RALSL</name>
<dbReference type="GO" id="GO:0008758">
    <property type="term" value="F:UDP-2,3-diacylglucosamine hydrolase activity"/>
    <property type="evidence" value="ECO:0007669"/>
    <property type="project" value="TreeGrafter"/>
</dbReference>
<gene>
    <name evidence="3" type="ORF">LBW55_07410</name>
</gene>
<evidence type="ECO:0000313" key="4">
    <source>
        <dbReference type="Proteomes" id="UP001143674"/>
    </source>
</evidence>
<dbReference type="PANTHER" id="PTHR31302:SF31">
    <property type="entry name" value="PHOSPHODIESTERASE YAEI"/>
    <property type="match status" value="1"/>
</dbReference>
<comment type="caution">
    <text evidence="3">The sequence shown here is derived from an EMBL/GenBank/DDBJ whole genome shotgun (WGS) entry which is preliminary data.</text>
</comment>
<dbReference type="PANTHER" id="PTHR31302">
    <property type="entry name" value="TRANSMEMBRANE PROTEIN WITH METALLOPHOSPHOESTERASE DOMAIN-RELATED"/>
    <property type="match status" value="1"/>
</dbReference>
<dbReference type="GO" id="GO:0046872">
    <property type="term" value="F:metal ion binding"/>
    <property type="evidence" value="ECO:0007669"/>
    <property type="project" value="UniProtKB-KW"/>
</dbReference>
<dbReference type="SUPFAM" id="SSF56300">
    <property type="entry name" value="Metallo-dependent phosphatases"/>
    <property type="match status" value="1"/>
</dbReference>
<keyword evidence="1" id="KW-0479">Metal-binding</keyword>
<evidence type="ECO:0000313" key="3">
    <source>
        <dbReference type="EMBL" id="MDB0521441.1"/>
    </source>
</evidence>
<dbReference type="Gene3D" id="3.60.21.10">
    <property type="match status" value="1"/>
</dbReference>
<dbReference type="Proteomes" id="UP001143674">
    <property type="component" value="Unassembled WGS sequence"/>
</dbReference>
<organism evidence="3 4">
    <name type="scientific">Ralstonia solanacearum</name>
    <name type="common">Pseudomonas solanacearum</name>
    <dbReference type="NCBI Taxonomy" id="305"/>
    <lineage>
        <taxon>Bacteria</taxon>
        <taxon>Pseudomonadati</taxon>
        <taxon>Pseudomonadota</taxon>
        <taxon>Betaproteobacteria</taxon>
        <taxon>Burkholderiales</taxon>
        <taxon>Burkholderiaceae</taxon>
        <taxon>Ralstonia</taxon>
        <taxon>Ralstonia solanacearum species complex</taxon>
    </lineage>
</organism>
<dbReference type="EMBL" id="JAIVEX010000003">
    <property type="protein sequence ID" value="MDB0521441.1"/>
    <property type="molecule type" value="Genomic_DNA"/>
</dbReference>
<evidence type="ECO:0000256" key="1">
    <source>
        <dbReference type="ARBA" id="ARBA00022723"/>
    </source>
</evidence>
<reference evidence="3" key="1">
    <citation type="submission" date="2021-09" db="EMBL/GenBank/DDBJ databases">
        <title>Genomic analysis of Ralstonia spp.</title>
        <authorList>
            <person name="Aburjaile F."/>
            <person name="Ariute J.C."/>
            <person name="Pais A.K.L."/>
            <person name="Albuquerque G.M.R."/>
            <person name="Silva A.M.F."/>
            <person name="Brenig B."/>
            <person name="Azevedo V."/>
            <person name="Matiuzzi M."/>
            <person name="Ramos R."/>
            <person name="Goes-Neto A."/>
            <person name="Soares S."/>
            <person name="Iseppon A.M.B."/>
            <person name="Souza E."/>
            <person name="Gama M."/>
        </authorList>
    </citation>
    <scope>NUCLEOTIDE SEQUENCE</scope>
    <source>
        <strain evidence="3">B4</strain>
    </source>
</reference>
<dbReference type="AlphaFoldDB" id="A0AAE3T2V2"/>
<evidence type="ECO:0000256" key="2">
    <source>
        <dbReference type="ARBA" id="ARBA00022801"/>
    </source>
</evidence>
<sequence length="146" mass="15595">MSVVERLNALHPDLIAVTGDLMDVDVEHLRPHIAPLRDMRARHGIFGVTNNHEYYSGATPRVAKFERLGMRVLINEHEVIEHDGATLIAAGGTDFNAGSFDSAQASDPVRALAGAPAGVVPAILLAHQPRSGAGWLRPAALGTHSR</sequence>
<dbReference type="GO" id="GO:0009245">
    <property type="term" value="P:lipid A biosynthetic process"/>
    <property type="evidence" value="ECO:0007669"/>
    <property type="project" value="TreeGrafter"/>
</dbReference>
<dbReference type="InterPro" id="IPR051158">
    <property type="entry name" value="Metallophosphoesterase_sf"/>
</dbReference>
<proteinExistence type="predicted"/>
<protein>
    <recommendedName>
        <fullName evidence="5">Calcineurin-like phosphoesterase domain-containing protein</fullName>
    </recommendedName>
</protein>
<evidence type="ECO:0008006" key="5">
    <source>
        <dbReference type="Google" id="ProtNLM"/>
    </source>
</evidence>
<accession>A0AAE3T2V2</accession>
<dbReference type="GO" id="GO:0016020">
    <property type="term" value="C:membrane"/>
    <property type="evidence" value="ECO:0007669"/>
    <property type="project" value="GOC"/>
</dbReference>
<dbReference type="InterPro" id="IPR029052">
    <property type="entry name" value="Metallo-depent_PP-like"/>
</dbReference>